<organism evidence="1 2">
    <name type="scientific">Mariprofundus micogutta</name>
    <dbReference type="NCBI Taxonomy" id="1921010"/>
    <lineage>
        <taxon>Bacteria</taxon>
        <taxon>Pseudomonadati</taxon>
        <taxon>Pseudomonadota</taxon>
        <taxon>Candidatius Mariprofundia</taxon>
        <taxon>Mariprofundales</taxon>
        <taxon>Mariprofundaceae</taxon>
        <taxon>Mariprofundus</taxon>
    </lineage>
</organism>
<dbReference type="AlphaFoldDB" id="A0A1L8CNT9"/>
<dbReference type="Proteomes" id="UP000231632">
    <property type="component" value="Unassembled WGS sequence"/>
</dbReference>
<dbReference type="EMBL" id="BDFD01000012">
    <property type="protein sequence ID" value="GAV20586.1"/>
    <property type="molecule type" value="Genomic_DNA"/>
</dbReference>
<name>A0A1L8CNT9_9PROT</name>
<comment type="caution">
    <text evidence="1">The sequence shown here is derived from an EMBL/GenBank/DDBJ whole genome shotgun (WGS) entry which is preliminary data.</text>
</comment>
<sequence>MLKFLFWVALLGATVWNGFLGFNAWYNNWKVEDVFVVLVDTRPSASEAEVRSQMQKLFGLKYILNNDLPDEFFDNLSIKASGSMLEISSYYAVTIWPAGRVVNRDEDGSYHPDDLTGMDLLRDKLRIDLEFEPYAITDPSRIQAENL</sequence>
<keyword evidence="2" id="KW-1185">Reference proteome</keyword>
<dbReference type="STRING" id="1921010.MMIC_P1555"/>
<evidence type="ECO:0000313" key="1">
    <source>
        <dbReference type="EMBL" id="GAV20586.1"/>
    </source>
</evidence>
<proteinExistence type="predicted"/>
<accession>A0A1L8CNT9</accession>
<reference evidence="1 2" key="1">
    <citation type="journal article" date="2017" name="Arch. Microbiol.">
        <title>Mariprofundus micogutta sp. nov., a novel iron-oxidizing zetaproteobacterium isolated from a deep-sea hydrothermal field at the Bayonnaise knoll of the Izu-Ogasawara arc, and a description of Mariprofundales ord. nov. and Zetaproteobacteria classis nov.</title>
        <authorList>
            <person name="Makita H."/>
            <person name="Tanaka E."/>
            <person name="Mitsunobu S."/>
            <person name="Miyazaki M."/>
            <person name="Nunoura T."/>
            <person name="Uematsu K."/>
            <person name="Takaki Y."/>
            <person name="Nishi S."/>
            <person name="Shimamura S."/>
            <person name="Takai K."/>
        </authorList>
    </citation>
    <scope>NUCLEOTIDE SEQUENCE [LARGE SCALE GENOMIC DNA]</scope>
    <source>
        <strain evidence="1 2">ET2</strain>
    </source>
</reference>
<protein>
    <submittedName>
        <fullName evidence="1">Uncharacterized protein</fullName>
    </submittedName>
</protein>
<evidence type="ECO:0000313" key="2">
    <source>
        <dbReference type="Proteomes" id="UP000231632"/>
    </source>
</evidence>
<gene>
    <name evidence="1" type="ORF">MMIC_P1555</name>
</gene>